<gene>
    <name evidence="7" type="ORF">NYM_LOCUS16578</name>
</gene>
<dbReference type="InterPro" id="IPR001128">
    <property type="entry name" value="Cyt_P450"/>
</dbReference>
<dbReference type="Gramene" id="NC3G0243330.1">
    <property type="protein sequence ID" value="NC3G0243330.1:cds"/>
    <property type="gene ID" value="NC3G0243330"/>
</dbReference>
<dbReference type="GO" id="GO:0016705">
    <property type="term" value="F:oxidoreductase activity, acting on paired donors, with incorporation or reduction of molecular oxygen"/>
    <property type="evidence" value="ECO:0007669"/>
    <property type="project" value="InterPro"/>
</dbReference>
<keyword evidence="3" id="KW-0560">Oxidoreductase</keyword>
<dbReference type="Pfam" id="PF00067">
    <property type="entry name" value="p450"/>
    <property type="match status" value="1"/>
</dbReference>
<keyword evidence="5" id="KW-0349">Heme</keyword>
<sequence>MLVVGIILFVLLLLGSALLGPKTCGYKPPSLPILGCLISFSKNRQRLLQWYTELLSQSPTGTILVDRLGSNLLIITVNPANVEHMLKTRFYNYPKGRPFTDILEDLLGRGIFNVDGELWRRQRRALSHVFTTRSLRDLVLRTVEVEAHQRLLPLLQSANMNGIIIDLQDVLSRFTFDTVCKVSFDMDPLCLHSTMPVSCLVHAFDIATQISAKRATEPLPLIWKAKRAMNMGSERRLREAIDAVHESVMEMIQRKRNSGGDDLLSRILTLSDKDEEFARDMVISFLLAGRDTVSAALTWFFWLLCDHPDVQQKVVEEIRSRHEVLDFKGLQELKFLKACICESMRLYPPVPWDSKHAKNDDVLPDGTLVPKGSRVTYFPYGMGRMENLWGMDCLEFRPERWMSSETTNIGDDFVSVYKFPVFQAGPRQCLGKEMALMEMKYIAAFILSRFELRPVNDQKPQFVPFLTARMEGGFHVLVGKSKS</sequence>
<protein>
    <recommendedName>
        <fullName evidence="8">Cytochrome P450</fullName>
    </recommendedName>
</protein>
<evidence type="ECO:0008006" key="8">
    <source>
        <dbReference type="Google" id="ProtNLM"/>
    </source>
</evidence>
<accession>A0A5K1BCR8</accession>
<organism evidence="7">
    <name type="scientific">Nymphaea colorata</name>
    <name type="common">pocket water lily</name>
    <dbReference type="NCBI Taxonomy" id="210225"/>
    <lineage>
        <taxon>Eukaryota</taxon>
        <taxon>Viridiplantae</taxon>
        <taxon>Streptophyta</taxon>
        <taxon>Embryophyta</taxon>
        <taxon>Tracheophyta</taxon>
        <taxon>Spermatophyta</taxon>
        <taxon>Magnoliopsida</taxon>
        <taxon>Nymphaeales</taxon>
        <taxon>Nymphaeaceae</taxon>
        <taxon>Nymphaea</taxon>
    </lineage>
</organism>
<dbReference type="PRINTS" id="PR00463">
    <property type="entry name" value="EP450I"/>
</dbReference>
<dbReference type="GO" id="GO:0004497">
    <property type="term" value="F:monooxygenase activity"/>
    <property type="evidence" value="ECO:0007669"/>
    <property type="project" value="InterPro"/>
</dbReference>
<comment type="cofactor">
    <cofactor evidence="5">
        <name>heme</name>
        <dbReference type="ChEBI" id="CHEBI:30413"/>
    </cofactor>
</comment>
<dbReference type="PANTHER" id="PTHR24296">
    <property type="entry name" value="CYTOCHROME P450"/>
    <property type="match status" value="1"/>
</dbReference>
<evidence type="ECO:0000256" key="4">
    <source>
        <dbReference type="ARBA" id="ARBA00023004"/>
    </source>
</evidence>
<comment type="similarity">
    <text evidence="1">Belongs to the cytochrome P450 family.</text>
</comment>
<dbReference type="EMBL" id="LR721781">
    <property type="protein sequence ID" value="VVW12421.1"/>
    <property type="molecule type" value="Genomic_DNA"/>
</dbReference>
<dbReference type="GO" id="GO:0020037">
    <property type="term" value="F:heme binding"/>
    <property type="evidence" value="ECO:0007669"/>
    <property type="project" value="InterPro"/>
</dbReference>
<proteinExistence type="inferred from homology"/>
<dbReference type="InterPro" id="IPR002401">
    <property type="entry name" value="Cyt_P450_E_grp-I"/>
</dbReference>
<keyword evidence="6" id="KW-0732">Signal</keyword>
<evidence type="ECO:0000256" key="5">
    <source>
        <dbReference type="PIRSR" id="PIRSR602401-1"/>
    </source>
</evidence>
<dbReference type="PRINTS" id="PR00385">
    <property type="entry name" value="P450"/>
</dbReference>
<feature type="signal peptide" evidence="6">
    <location>
        <begin position="1"/>
        <end position="17"/>
    </location>
</feature>
<evidence type="ECO:0000256" key="1">
    <source>
        <dbReference type="ARBA" id="ARBA00010617"/>
    </source>
</evidence>
<name>A0A5K1BCR8_9MAGN</name>
<dbReference type="Gene3D" id="1.10.630.10">
    <property type="entry name" value="Cytochrome P450"/>
    <property type="match status" value="1"/>
</dbReference>
<evidence type="ECO:0000256" key="3">
    <source>
        <dbReference type="ARBA" id="ARBA00023002"/>
    </source>
</evidence>
<keyword evidence="2 5" id="KW-0479">Metal-binding</keyword>
<evidence type="ECO:0000313" key="7">
    <source>
        <dbReference type="EMBL" id="VVW12421.1"/>
    </source>
</evidence>
<dbReference type="AlphaFoldDB" id="A0A5K1BCR8"/>
<evidence type="ECO:0000256" key="6">
    <source>
        <dbReference type="SAM" id="SignalP"/>
    </source>
</evidence>
<evidence type="ECO:0000256" key="2">
    <source>
        <dbReference type="ARBA" id="ARBA00022723"/>
    </source>
</evidence>
<dbReference type="InterPro" id="IPR036396">
    <property type="entry name" value="Cyt_P450_sf"/>
</dbReference>
<feature type="binding site" description="axial binding residue" evidence="5">
    <location>
        <position position="429"/>
    </location>
    <ligand>
        <name>heme</name>
        <dbReference type="ChEBI" id="CHEBI:30413"/>
    </ligand>
    <ligandPart>
        <name>Fe</name>
        <dbReference type="ChEBI" id="CHEBI:18248"/>
    </ligandPart>
</feature>
<keyword evidence="4 5" id="KW-0408">Iron</keyword>
<dbReference type="CDD" id="cd11064">
    <property type="entry name" value="CYP86A"/>
    <property type="match status" value="1"/>
</dbReference>
<feature type="chain" id="PRO_5023937197" description="Cytochrome P450" evidence="6">
    <location>
        <begin position="18"/>
        <end position="483"/>
    </location>
</feature>
<dbReference type="GO" id="GO:0005506">
    <property type="term" value="F:iron ion binding"/>
    <property type="evidence" value="ECO:0007669"/>
    <property type="project" value="InterPro"/>
</dbReference>
<dbReference type="SUPFAM" id="SSF48264">
    <property type="entry name" value="Cytochrome P450"/>
    <property type="match status" value="1"/>
</dbReference>
<reference evidence="7" key="1">
    <citation type="submission" date="2019-09" db="EMBL/GenBank/DDBJ databases">
        <authorList>
            <person name="Zhang L."/>
        </authorList>
    </citation>
    <scope>NUCLEOTIDE SEQUENCE</scope>
</reference>